<dbReference type="InterPro" id="IPR015655">
    <property type="entry name" value="PP2C"/>
</dbReference>
<dbReference type="Pfam" id="PF00481">
    <property type="entry name" value="PP2C"/>
    <property type="match status" value="1"/>
</dbReference>
<gene>
    <name evidence="2" type="ORF">Cgig2_027902</name>
</gene>
<reference evidence="2" key="1">
    <citation type="submission" date="2022-04" db="EMBL/GenBank/DDBJ databases">
        <title>Carnegiea gigantea Genome sequencing and assembly v2.</title>
        <authorList>
            <person name="Copetti D."/>
            <person name="Sanderson M.J."/>
            <person name="Burquez A."/>
            <person name="Wojciechowski M.F."/>
        </authorList>
    </citation>
    <scope>NUCLEOTIDE SEQUENCE</scope>
    <source>
        <strain evidence="2">SGP5-SGP5p</strain>
        <tissue evidence="2">Aerial part</tissue>
    </source>
</reference>
<sequence>MGRAILRISHSVSNTLSSHDLMNSHALHEGDSKCRNESNDHEVNDFGCHDNALHILAEDVNGNHKVGSVHSEQGAKGANQDAAVLFQGYGLEDGAFCGVFDGHGEYGHVVSRVVRNQLPSLLLHQKRYLEWEEAFVNAFKAMDKVVKLHVNVDCSLSGTTAVVVVKQGDDLFVANLGDSRAVLGSLTDNGIQAIQLTMDLKPDVPGKETCLLFYAVPQWWIQKSQLWVWDVLTNDEVVSTVWSAKSKQEAAKVVIQEAHASWKRKFPKSKVDDCSVVCLFFQEESDNILLPPPTT</sequence>
<dbReference type="SMART" id="SM00332">
    <property type="entry name" value="PP2Cc"/>
    <property type="match status" value="1"/>
</dbReference>
<dbReference type="PANTHER" id="PTHR47992">
    <property type="entry name" value="PROTEIN PHOSPHATASE"/>
    <property type="match status" value="1"/>
</dbReference>
<protein>
    <recommendedName>
        <fullName evidence="1">PPM-type phosphatase domain-containing protein</fullName>
    </recommendedName>
</protein>
<dbReference type="InterPro" id="IPR036457">
    <property type="entry name" value="PPM-type-like_dom_sf"/>
</dbReference>
<dbReference type="SUPFAM" id="SSF81606">
    <property type="entry name" value="PP2C-like"/>
    <property type="match status" value="1"/>
</dbReference>
<accession>A0A9Q1KN69</accession>
<evidence type="ECO:0000313" key="2">
    <source>
        <dbReference type="EMBL" id="KAJ8445821.1"/>
    </source>
</evidence>
<keyword evidence="3" id="KW-1185">Reference proteome</keyword>
<dbReference type="CDD" id="cd00143">
    <property type="entry name" value="PP2Cc"/>
    <property type="match status" value="1"/>
</dbReference>
<organism evidence="2 3">
    <name type="scientific">Carnegiea gigantea</name>
    <dbReference type="NCBI Taxonomy" id="171969"/>
    <lineage>
        <taxon>Eukaryota</taxon>
        <taxon>Viridiplantae</taxon>
        <taxon>Streptophyta</taxon>
        <taxon>Embryophyta</taxon>
        <taxon>Tracheophyta</taxon>
        <taxon>Spermatophyta</taxon>
        <taxon>Magnoliopsida</taxon>
        <taxon>eudicotyledons</taxon>
        <taxon>Gunneridae</taxon>
        <taxon>Pentapetalae</taxon>
        <taxon>Caryophyllales</taxon>
        <taxon>Cactineae</taxon>
        <taxon>Cactaceae</taxon>
        <taxon>Cactoideae</taxon>
        <taxon>Echinocereeae</taxon>
        <taxon>Carnegiea</taxon>
    </lineage>
</organism>
<dbReference type="PROSITE" id="PS51746">
    <property type="entry name" value="PPM_2"/>
    <property type="match status" value="1"/>
</dbReference>
<proteinExistence type="predicted"/>
<evidence type="ECO:0000259" key="1">
    <source>
        <dbReference type="PROSITE" id="PS51746"/>
    </source>
</evidence>
<dbReference type="AlphaFoldDB" id="A0A9Q1KN69"/>
<evidence type="ECO:0000313" key="3">
    <source>
        <dbReference type="Proteomes" id="UP001153076"/>
    </source>
</evidence>
<dbReference type="OrthoDB" id="10264738at2759"/>
<dbReference type="InterPro" id="IPR001932">
    <property type="entry name" value="PPM-type_phosphatase-like_dom"/>
</dbReference>
<comment type="caution">
    <text evidence="2">The sequence shown here is derived from an EMBL/GenBank/DDBJ whole genome shotgun (WGS) entry which is preliminary data.</text>
</comment>
<dbReference type="Proteomes" id="UP001153076">
    <property type="component" value="Unassembled WGS sequence"/>
</dbReference>
<feature type="domain" description="PPM-type phosphatase" evidence="1">
    <location>
        <begin position="66"/>
        <end position="281"/>
    </location>
</feature>
<name>A0A9Q1KN69_9CARY</name>
<dbReference type="Gene3D" id="3.60.40.10">
    <property type="entry name" value="PPM-type phosphatase domain"/>
    <property type="match status" value="2"/>
</dbReference>
<dbReference type="GO" id="GO:0004722">
    <property type="term" value="F:protein serine/threonine phosphatase activity"/>
    <property type="evidence" value="ECO:0007669"/>
    <property type="project" value="InterPro"/>
</dbReference>
<dbReference type="EMBL" id="JAKOGI010000070">
    <property type="protein sequence ID" value="KAJ8445821.1"/>
    <property type="molecule type" value="Genomic_DNA"/>
</dbReference>